<dbReference type="Proteomes" id="UP000267448">
    <property type="component" value="Unassembled WGS sequence"/>
</dbReference>
<reference evidence="2 3" key="1">
    <citation type="submission" date="2018-12" db="EMBL/GenBank/DDBJ databases">
        <authorList>
            <person name="Yu L."/>
        </authorList>
    </citation>
    <scope>NUCLEOTIDE SEQUENCE [LARGE SCALE GENOMIC DNA]</scope>
    <source>
        <strain evidence="2 3">HAW-EB2</strain>
    </source>
</reference>
<dbReference type="EMBL" id="RXNU01000006">
    <property type="protein sequence ID" value="RTR38619.1"/>
    <property type="molecule type" value="Genomic_DNA"/>
</dbReference>
<dbReference type="RefSeq" id="WP_126520850.1">
    <property type="nucleotide sequence ID" value="NZ_RXNU01000006.1"/>
</dbReference>
<organism evidence="2 3">
    <name type="scientific">Shewanella canadensis</name>
    <dbReference type="NCBI Taxonomy" id="271096"/>
    <lineage>
        <taxon>Bacteria</taxon>
        <taxon>Pseudomonadati</taxon>
        <taxon>Pseudomonadota</taxon>
        <taxon>Gammaproteobacteria</taxon>
        <taxon>Alteromonadales</taxon>
        <taxon>Shewanellaceae</taxon>
        <taxon>Shewanella</taxon>
    </lineage>
</organism>
<name>A0A431WTY7_9GAMM</name>
<feature type="signal peptide" evidence="1">
    <location>
        <begin position="1"/>
        <end position="23"/>
    </location>
</feature>
<gene>
    <name evidence="2" type="ORF">EKG38_14035</name>
</gene>
<dbReference type="AlphaFoldDB" id="A0A431WTY7"/>
<keyword evidence="3" id="KW-1185">Reference proteome</keyword>
<proteinExistence type="predicted"/>
<evidence type="ECO:0000313" key="3">
    <source>
        <dbReference type="Proteomes" id="UP000267448"/>
    </source>
</evidence>
<feature type="chain" id="PRO_5019404172" evidence="1">
    <location>
        <begin position="24"/>
        <end position="128"/>
    </location>
</feature>
<accession>A0A431WTY7</accession>
<comment type="caution">
    <text evidence="2">The sequence shown here is derived from an EMBL/GenBank/DDBJ whole genome shotgun (WGS) entry which is preliminary data.</text>
</comment>
<evidence type="ECO:0000313" key="2">
    <source>
        <dbReference type="EMBL" id="RTR38619.1"/>
    </source>
</evidence>
<keyword evidence="1" id="KW-0732">Signal</keyword>
<protein>
    <submittedName>
        <fullName evidence="2">Uncharacterized protein</fullName>
    </submittedName>
</protein>
<evidence type="ECO:0000256" key="1">
    <source>
        <dbReference type="SAM" id="SignalP"/>
    </source>
</evidence>
<sequence>MRKTAIALTAVITLSTCSSAALASSLSQCHIYGVNIMVIDSDRAIVGDGWDEMALCKVTSRADSRTTIECAGDSARHLQAPILRDKEPLLRVEMVIEQYQKGGFSEHHLTVVKYTAAGLYSADSKGCE</sequence>